<dbReference type="EMBL" id="CAMXCT030003540">
    <property type="protein sequence ID" value="CAL4792291.1"/>
    <property type="molecule type" value="Genomic_DNA"/>
</dbReference>
<feature type="non-terminal residue" evidence="1">
    <location>
        <position position="1"/>
    </location>
</feature>
<dbReference type="EMBL" id="CAMXCT020003540">
    <property type="protein sequence ID" value="CAL1158354.1"/>
    <property type="molecule type" value="Genomic_DNA"/>
</dbReference>
<dbReference type="Proteomes" id="UP001152797">
    <property type="component" value="Unassembled WGS sequence"/>
</dbReference>
<keyword evidence="4" id="KW-1185">Reference proteome</keyword>
<organism evidence="1">
    <name type="scientific">Cladocopium goreaui</name>
    <dbReference type="NCBI Taxonomy" id="2562237"/>
    <lineage>
        <taxon>Eukaryota</taxon>
        <taxon>Sar</taxon>
        <taxon>Alveolata</taxon>
        <taxon>Dinophyceae</taxon>
        <taxon>Suessiales</taxon>
        <taxon>Symbiodiniaceae</taxon>
        <taxon>Cladocopium</taxon>
    </lineage>
</organism>
<sequence>MAGSISCPPLEPSSGRCWHNYGLKWVRTWVEPQEQDLYYQHFNTGIYRAAEVVREQLIDTAVDEVVSTLSQPLTPGAARRGRWALSALHGLRYSLCAVEFQECYQSEAEAADKLLTFCSVAEEMLARLNVRTPNGHSNICTALLVPEALEQVVQELLHMAQPPPAPPTEELFQ</sequence>
<name>A0A9P1D971_9DINO</name>
<evidence type="ECO:0000313" key="2">
    <source>
        <dbReference type="EMBL" id="CAL1158354.1"/>
    </source>
</evidence>
<evidence type="ECO:0000313" key="1">
    <source>
        <dbReference type="EMBL" id="CAI4004979.1"/>
    </source>
</evidence>
<reference evidence="1" key="1">
    <citation type="submission" date="2022-10" db="EMBL/GenBank/DDBJ databases">
        <authorList>
            <person name="Chen Y."/>
            <person name="Dougan E. K."/>
            <person name="Chan C."/>
            <person name="Rhodes N."/>
            <person name="Thang M."/>
        </authorList>
    </citation>
    <scope>NUCLEOTIDE SEQUENCE</scope>
</reference>
<comment type="caution">
    <text evidence="1">The sequence shown here is derived from an EMBL/GenBank/DDBJ whole genome shotgun (WGS) entry which is preliminary data.</text>
</comment>
<proteinExistence type="predicted"/>
<dbReference type="AlphaFoldDB" id="A0A9P1D971"/>
<dbReference type="EMBL" id="CAMXCT010003540">
    <property type="protein sequence ID" value="CAI4004979.1"/>
    <property type="molecule type" value="Genomic_DNA"/>
</dbReference>
<reference evidence="2" key="2">
    <citation type="submission" date="2024-04" db="EMBL/GenBank/DDBJ databases">
        <authorList>
            <person name="Chen Y."/>
            <person name="Shah S."/>
            <person name="Dougan E. K."/>
            <person name="Thang M."/>
            <person name="Chan C."/>
        </authorList>
    </citation>
    <scope>NUCLEOTIDE SEQUENCE [LARGE SCALE GENOMIC DNA]</scope>
</reference>
<accession>A0A9P1D971</accession>
<protein>
    <submittedName>
        <fullName evidence="3">Spondin-1</fullName>
    </submittedName>
</protein>
<gene>
    <name evidence="1" type="ORF">C1SCF055_LOCUS30737</name>
</gene>
<evidence type="ECO:0000313" key="3">
    <source>
        <dbReference type="EMBL" id="CAL4792291.1"/>
    </source>
</evidence>
<evidence type="ECO:0000313" key="4">
    <source>
        <dbReference type="Proteomes" id="UP001152797"/>
    </source>
</evidence>